<evidence type="ECO:0008006" key="3">
    <source>
        <dbReference type="Google" id="ProtNLM"/>
    </source>
</evidence>
<dbReference type="Gene3D" id="1.25.40.20">
    <property type="entry name" value="Ankyrin repeat-containing domain"/>
    <property type="match status" value="1"/>
</dbReference>
<proteinExistence type="predicted"/>
<dbReference type="Pfam" id="PF13637">
    <property type="entry name" value="Ank_4"/>
    <property type="match status" value="1"/>
</dbReference>
<comment type="caution">
    <text evidence="1">The sequence shown here is derived from an EMBL/GenBank/DDBJ whole genome shotgun (WGS) entry which is preliminary data.</text>
</comment>
<dbReference type="PANTHER" id="PTHR46586">
    <property type="entry name" value="ANKYRIN REPEAT-CONTAINING PROTEIN"/>
    <property type="match status" value="1"/>
</dbReference>
<protein>
    <recommendedName>
        <fullName evidence="3">Ankyrin repeat protein</fullName>
    </recommendedName>
</protein>
<dbReference type="InterPro" id="IPR002110">
    <property type="entry name" value="Ankyrin_rpt"/>
</dbReference>
<organism evidence="1 2">
    <name type="scientific">Polyrhizophydium stewartii</name>
    <dbReference type="NCBI Taxonomy" id="2732419"/>
    <lineage>
        <taxon>Eukaryota</taxon>
        <taxon>Fungi</taxon>
        <taxon>Fungi incertae sedis</taxon>
        <taxon>Chytridiomycota</taxon>
        <taxon>Chytridiomycota incertae sedis</taxon>
        <taxon>Chytridiomycetes</taxon>
        <taxon>Rhizophydiales</taxon>
        <taxon>Rhizophydiales incertae sedis</taxon>
        <taxon>Polyrhizophydium</taxon>
    </lineage>
</organism>
<dbReference type="PANTHER" id="PTHR46586:SF3">
    <property type="entry name" value="ANKYRIN REPEAT-CONTAINING PROTEIN"/>
    <property type="match status" value="1"/>
</dbReference>
<name>A0ABR4N241_9FUNG</name>
<dbReference type="EMBL" id="JADGIZ020000044">
    <property type="protein sequence ID" value="KAL2913562.1"/>
    <property type="molecule type" value="Genomic_DNA"/>
</dbReference>
<evidence type="ECO:0000313" key="1">
    <source>
        <dbReference type="EMBL" id="KAL2913562.1"/>
    </source>
</evidence>
<reference evidence="1 2" key="1">
    <citation type="submission" date="2023-09" db="EMBL/GenBank/DDBJ databases">
        <title>Pangenome analysis of Batrachochytrium dendrobatidis and related Chytrids.</title>
        <authorList>
            <person name="Yacoub M.N."/>
            <person name="Stajich J.E."/>
            <person name="James T.Y."/>
        </authorList>
    </citation>
    <scope>NUCLEOTIDE SEQUENCE [LARGE SCALE GENOMIC DNA]</scope>
    <source>
        <strain evidence="1 2">JEL0888</strain>
    </source>
</reference>
<accession>A0ABR4N241</accession>
<evidence type="ECO:0000313" key="2">
    <source>
        <dbReference type="Proteomes" id="UP001527925"/>
    </source>
</evidence>
<sequence length="219" mass="24906">MSRGCRCRRKLRKLDNGDSKRLWIDVVRLDWQGDLKLLRDDYFTYIISVNTVMSRSMYDRLKALNDRNLEFHRLPFVAARNRFDDELDWSDPQRLCETAARAGSVSLLAELVEVRKAAELTGKLVELAASEGNLDAVRWLHERMPPGSWSTAVMDAAARGGHLEIVRLLHEKRTEGCSVRAMNDAAAGNFRELLLFLHNNRTEGCTTDAMDTAVAERAE</sequence>
<dbReference type="InterPro" id="IPR052050">
    <property type="entry name" value="SecEffector_AnkRepeat"/>
</dbReference>
<keyword evidence="2" id="KW-1185">Reference proteome</keyword>
<gene>
    <name evidence="1" type="ORF">HK105_206864</name>
</gene>
<dbReference type="InterPro" id="IPR036770">
    <property type="entry name" value="Ankyrin_rpt-contain_sf"/>
</dbReference>
<dbReference type="SUPFAM" id="SSF140860">
    <property type="entry name" value="Pseudo ankyrin repeat-like"/>
    <property type="match status" value="1"/>
</dbReference>
<dbReference type="Proteomes" id="UP001527925">
    <property type="component" value="Unassembled WGS sequence"/>
</dbReference>